<dbReference type="PROSITE" id="PS50893">
    <property type="entry name" value="ABC_TRANSPORTER_2"/>
    <property type="match status" value="1"/>
</dbReference>
<evidence type="ECO:0000256" key="5">
    <source>
        <dbReference type="ARBA" id="ARBA00022989"/>
    </source>
</evidence>
<organism evidence="11 12">
    <name type="scientific">Paenibacillus zeirhizosphaerae</name>
    <dbReference type="NCBI Taxonomy" id="2987519"/>
    <lineage>
        <taxon>Bacteria</taxon>
        <taxon>Bacillati</taxon>
        <taxon>Bacillota</taxon>
        <taxon>Bacilli</taxon>
        <taxon>Bacillales</taxon>
        <taxon>Paenibacillaceae</taxon>
        <taxon>Paenibacillus</taxon>
    </lineage>
</organism>
<evidence type="ECO:0000259" key="9">
    <source>
        <dbReference type="PROSITE" id="PS50893"/>
    </source>
</evidence>
<dbReference type="PROSITE" id="PS50929">
    <property type="entry name" value="ABC_TM1F"/>
    <property type="match status" value="1"/>
</dbReference>
<dbReference type="InterPro" id="IPR003593">
    <property type="entry name" value="AAA+_ATPase"/>
</dbReference>
<evidence type="ECO:0000259" key="10">
    <source>
        <dbReference type="PROSITE" id="PS50929"/>
    </source>
</evidence>
<evidence type="ECO:0000256" key="4">
    <source>
        <dbReference type="ARBA" id="ARBA00022840"/>
    </source>
</evidence>
<feature type="domain" description="ABC transporter" evidence="9">
    <location>
        <begin position="353"/>
        <end position="588"/>
    </location>
</feature>
<keyword evidence="2 8" id="KW-0812">Transmembrane</keyword>
<dbReference type="Pfam" id="PF00005">
    <property type="entry name" value="ABC_tran"/>
    <property type="match status" value="1"/>
</dbReference>
<evidence type="ECO:0000256" key="6">
    <source>
        <dbReference type="ARBA" id="ARBA00023136"/>
    </source>
</evidence>
<dbReference type="NCBIfam" id="TIGR02857">
    <property type="entry name" value="CydD"/>
    <property type="match status" value="1"/>
</dbReference>
<dbReference type="InterPro" id="IPR027417">
    <property type="entry name" value="P-loop_NTPase"/>
</dbReference>
<proteinExistence type="predicted"/>
<feature type="domain" description="ABC transmembrane type-1" evidence="10">
    <location>
        <begin position="20"/>
        <end position="298"/>
    </location>
</feature>
<dbReference type="EMBL" id="JAPCKK010000030">
    <property type="protein sequence ID" value="MDP4098831.1"/>
    <property type="molecule type" value="Genomic_DNA"/>
</dbReference>
<evidence type="ECO:0000256" key="2">
    <source>
        <dbReference type="ARBA" id="ARBA00022692"/>
    </source>
</evidence>
<feature type="transmembrane region" description="Helical" evidence="8">
    <location>
        <begin position="157"/>
        <end position="177"/>
    </location>
</feature>
<dbReference type="Gene3D" id="1.20.1560.10">
    <property type="entry name" value="ABC transporter type 1, transmembrane domain"/>
    <property type="match status" value="1"/>
</dbReference>
<feature type="region of interest" description="Disordered" evidence="7">
    <location>
        <begin position="314"/>
        <end position="334"/>
    </location>
</feature>
<dbReference type="InterPro" id="IPR036640">
    <property type="entry name" value="ABC1_TM_sf"/>
</dbReference>
<dbReference type="PANTHER" id="PTHR24221:SF614">
    <property type="entry name" value="GLUTATHIONE_L-CYSTEINE TRANSPORT SYSTEM ATP-BINDING_PERMEASE PROTEIN CYDC"/>
    <property type="match status" value="1"/>
</dbReference>
<dbReference type="InterPro" id="IPR017871">
    <property type="entry name" value="ABC_transporter-like_CS"/>
</dbReference>
<dbReference type="InterPro" id="IPR014216">
    <property type="entry name" value="ABC_transptr_CydD"/>
</dbReference>
<gene>
    <name evidence="11" type="primary">cydD</name>
    <name evidence="11" type="ORF">OIN60_19050</name>
</gene>
<accession>A0ABT9FWB3</accession>
<feature type="transmembrane region" description="Helical" evidence="8">
    <location>
        <begin position="134"/>
        <end position="151"/>
    </location>
</feature>
<evidence type="ECO:0000256" key="3">
    <source>
        <dbReference type="ARBA" id="ARBA00022741"/>
    </source>
</evidence>
<comment type="subcellular location">
    <subcellularLocation>
        <location evidence="1">Cell membrane</location>
        <topology evidence="1">Multi-pass membrane protein</topology>
    </subcellularLocation>
</comment>
<dbReference type="CDD" id="cd03228">
    <property type="entry name" value="ABCC_MRP_Like"/>
    <property type="match status" value="1"/>
</dbReference>
<feature type="transmembrane region" description="Helical" evidence="8">
    <location>
        <begin position="235"/>
        <end position="260"/>
    </location>
</feature>
<dbReference type="Pfam" id="PF00664">
    <property type="entry name" value="ABC_membrane"/>
    <property type="match status" value="1"/>
</dbReference>
<dbReference type="Gene3D" id="3.40.50.300">
    <property type="entry name" value="P-loop containing nucleotide triphosphate hydrolases"/>
    <property type="match status" value="1"/>
</dbReference>
<dbReference type="Proteomes" id="UP001241848">
    <property type="component" value="Unassembled WGS sequence"/>
</dbReference>
<name>A0ABT9FWB3_9BACL</name>
<dbReference type="InterPro" id="IPR003439">
    <property type="entry name" value="ABC_transporter-like_ATP-bd"/>
</dbReference>
<dbReference type="SUPFAM" id="SSF90123">
    <property type="entry name" value="ABC transporter transmembrane region"/>
    <property type="match status" value="1"/>
</dbReference>
<keyword evidence="12" id="KW-1185">Reference proteome</keyword>
<evidence type="ECO:0000256" key="1">
    <source>
        <dbReference type="ARBA" id="ARBA00004651"/>
    </source>
</evidence>
<dbReference type="InterPro" id="IPR039421">
    <property type="entry name" value="Type_1_exporter"/>
</dbReference>
<evidence type="ECO:0000313" key="11">
    <source>
        <dbReference type="EMBL" id="MDP4098831.1"/>
    </source>
</evidence>
<evidence type="ECO:0000256" key="8">
    <source>
        <dbReference type="SAM" id="Phobius"/>
    </source>
</evidence>
<dbReference type="SUPFAM" id="SSF52540">
    <property type="entry name" value="P-loop containing nucleoside triphosphate hydrolases"/>
    <property type="match status" value="1"/>
</dbReference>
<keyword evidence="3" id="KW-0547">Nucleotide-binding</keyword>
<dbReference type="RefSeq" id="WP_305756440.1">
    <property type="nucleotide sequence ID" value="NZ_JAPCKK010000030.1"/>
</dbReference>
<sequence length="596" mass="65022">MDKTWFELPGIRSHLLKLSLLSIMQGIALVVQATLLAHSITMLFNGTPVQSAYAAVIAFVAALAARNTLSWLQRRQAGRFADASAERIREALLQAIFEKEDRSFIAGGSGQKVTLVLDGVDRFRKTLELALPRTVDMACITAIVWLSIIRLDVASGIILAITLPVLIGFFILLGLAARSQADRQWRSYRMLAHHFTDALRGLQTLAFLGLSKAHGATVGRVSESYRTLTMKTLRIAFLSSLALDFFSMLSVASVAVGLGLRLVDGSMGIGIALAVLLLAPEYFAPVRMLGTDYHATLDGKEAWRTIRDVLALSPPEPEGSEEADPLHADTTGHSSASQTVLTEKALEKPPYAIQLSDICVSGEHGGLILDRVNAEWPSAIRRLGIVGASGAGKTTLLQVLTGLLPPSSGQLHVNDVQIDRANASLWQKNVSLLPQHPYIFSQTLLDNLRLYSPEATLEQVNGAIDAVGLRAWVDSVPKGLQEQIGEGGRGLSGGQAQRVALARALLGERSILLLDEPTSHLDLETEWELKQTILSVLHDRQLVLATHRLHWMDEMDYILVLDAGKVVESGTHADLIQREGLYYRLLTNTSKEDTRR</sequence>
<feature type="transmembrane region" description="Helical" evidence="8">
    <location>
        <begin position="20"/>
        <end position="44"/>
    </location>
</feature>
<evidence type="ECO:0000256" key="7">
    <source>
        <dbReference type="SAM" id="MobiDB-lite"/>
    </source>
</evidence>
<reference evidence="11 12" key="1">
    <citation type="submission" date="2022-10" db="EMBL/GenBank/DDBJ databases">
        <title>Paenibacillus description and whole genome data of maize root bacterial community.</title>
        <authorList>
            <person name="Marton D."/>
            <person name="Farkas M."/>
            <person name="Cserhati M."/>
        </authorList>
    </citation>
    <scope>NUCLEOTIDE SEQUENCE [LARGE SCALE GENOMIC DNA]</scope>
    <source>
        <strain evidence="11 12">P96</strain>
    </source>
</reference>
<comment type="caution">
    <text evidence="11">The sequence shown here is derived from an EMBL/GenBank/DDBJ whole genome shotgun (WGS) entry which is preliminary data.</text>
</comment>
<dbReference type="InterPro" id="IPR011527">
    <property type="entry name" value="ABC1_TM_dom"/>
</dbReference>
<evidence type="ECO:0000313" key="12">
    <source>
        <dbReference type="Proteomes" id="UP001241848"/>
    </source>
</evidence>
<keyword evidence="4" id="KW-0067">ATP-binding</keyword>
<dbReference type="SMART" id="SM00382">
    <property type="entry name" value="AAA"/>
    <property type="match status" value="1"/>
</dbReference>
<dbReference type="PANTHER" id="PTHR24221">
    <property type="entry name" value="ATP-BINDING CASSETTE SUB-FAMILY B"/>
    <property type="match status" value="1"/>
</dbReference>
<keyword evidence="5 8" id="KW-1133">Transmembrane helix</keyword>
<dbReference type="CDD" id="cd18584">
    <property type="entry name" value="ABC_6TM_AarD_CydD"/>
    <property type="match status" value="1"/>
</dbReference>
<protein>
    <submittedName>
        <fullName evidence="11">Thiol reductant ABC exporter subunit CydD</fullName>
    </submittedName>
</protein>
<dbReference type="PROSITE" id="PS00211">
    <property type="entry name" value="ABC_TRANSPORTER_1"/>
    <property type="match status" value="1"/>
</dbReference>
<feature type="transmembrane region" description="Helical" evidence="8">
    <location>
        <begin position="50"/>
        <end position="69"/>
    </location>
</feature>
<keyword evidence="6 8" id="KW-0472">Membrane</keyword>
<feature type="transmembrane region" description="Helical" evidence="8">
    <location>
        <begin position="266"/>
        <end position="284"/>
    </location>
</feature>